<dbReference type="RefSeq" id="WP_228854410.1">
    <property type="nucleotide sequence ID" value="NZ_AP024086.1"/>
</dbReference>
<keyword evidence="4" id="KW-0547">Nucleotide-binding</keyword>
<evidence type="ECO:0000313" key="11">
    <source>
        <dbReference type="Proteomes" id="UP000826725"/>
    </source>
</evidence>
<keyword evidence="8" id="KW-0472">Membrane</keyword>
<dbReference type="GO" id="GO:0043190">
    <property type="term" value="C:ATP-binding cassette (ABC) transporter complex"/>
    <property type="evidence" value="ECO:0007669"/>
    <property type="project" value="InterPro"/>
</dbReference>
<dbReference type="SMART" id="SM00382">
    <property type="entry name" value="AAA"/>
    <property type="match status" value="1"/>
</dbReference>
<protein>
    <submittedName>
        <fullName evidence="10">ABC transporter ATP-binding protein</fullName>
    </submittedName>
</protein>
<keyword evidence="2" id="KW-1003">Cell membrane</keyword>
<dbReference type="GO" id="GO:0005524">
    <property type="term" value="F:ATP binding"/>
    <property type="evidence" value="ECO:0007669"/>
    <property type="project" value="UniProtKB-KW"/>
</dbReference>
<dbReference type="KEGG" id="dbk:DGMP_26990"/>
<dbReference type="FunFam" id="3.40.50.300:FF:000425">
    <property type="entry name" value="Probable ABC transporter, ATP-binding subunit"/>
    <property type="match status" value="1"/>
</dbReference>
<dbReference type="InterPro" id="IPR050093">
    <property type="entry name" value="ABC_SmlMolc_Importer"/>
</dbReference>
<dbReference type="EMBL" id="AP024086">
    <property type="protein sequence ID" value="BCL62006.1"/>
    <property type="molecule type" value="Genomic_DNA"/>
</dbReference>
<evidence type="ECO:0000256" key="2">
    <source>
        <dbReference type="ARBA" id="ARBA00022475"/>
    </source>
</evidence>
<dbReference type="InterPro" id="IPR015853">
    <property type="entry name" value="ABC_transpr_FbpC"/>
</dbReference>
<dbReference type="InterPro" id="IPR017871">
    <property type="entry name" value="ABC_transporter-like_CS"/>
</dbReference>
<dbReference type="Pfam" id="PF00005">
    <property type="entry name" value="ABC_tran"/>
    <property type="match status" value="1"/>
</dbReference>
<keyword evidence="3" id="KW-0410">Iron transport</keyword>
<accession>A0A8D5FVB2</accession>
<feature type="domain" description="ABC transporter" evidence="9">
    <location>
        <begin position="4"/>
        <end position="234"/>
    </location>
</feature>
<evidence type="ECO:0000256" key="5">
    <source>
        <dbReference type="ARBA" id="ARBA00022840"/>
    </source>
</evidence>
<evidence type="ECO:0000256" key="6">
    <source>
        <dbReference type="ARBA" id="ARBA00023004"/>
    </source>
</evidence>
<keyword evidence="6" id="KW-0408">Iron</keyword>
<dbReference type="Pfam" id="PF08402">
    <property type="entry name" value="TOBE_2"/>
    <property type="match status" value="1"/>
</dbReference>
<evidence type="ECO:0000256" key="1">
    <source>
        <dbReference type="ARBA" id="ARBA00022448"/>
    </source>
</evidence>
<reference evidence="10" key="1">
    <citation type="submission" date="2020-09" db="EMBL/GenBank/DDBJ databases">
        <title>Desulfogranum mesoprofundum gen. nov., sp. nov., a novel mesophilic, sulfate-reducing chemolithoautotroph isolated from a deep-sea hydrothermal vent chimney in the Suiyo Seamount.</title>
        <authorList>
            <person name="Hashimoto Y."/>
            <person name="Nakagawa S."/>
        </authorList>
    </citation>
    <scope>NUCLEOTIDE SEQUENCE</scope>
    <source>
        <strain evidence="10">KT2</strain>
    </source>
</reference>
<name>A0A8D5FVB2_9BACT</name>
<evidence type="ECO:0000313" key="10">
    <source>
        <dbReference type="EMBL" id="BCL62006.1"/>
    </source>
</evidence>
<evidence type="ECO:0000256" key="4">
    <source>
        <dbReference type="ARBA" id="ARBA00022741"/>
    </source>
</evidence>
<dbReference type="InterPro" id="IPR003439">
    <property type="entry name" value="ABC_transporter-like_ATP-bd"/>
</dbReference>
<dbReference type="CDD" id="cd03259">
    <property type="entry name" value="ABC_Carb_Solutes_like"/>
    <property type="match status" value="1"/>
</dbReference>
<evidence type="ECO:0000256" key="3">
    <source>
        <dbReference type="ARBA" id="ARBA00022496"/>
    </source>
</evidence>
<dbReference type="PANTHER" id="PTHR42781">
    <property type="entry name" value="SPERMIDINE/PUTRESCINE IMPORT ATP-BINDING PROTEIN POTA"/>
    <property type="match status" value="1"/>
</dbReference>
<gene>
    <name evidence="10" type="ORF">DGMP_26990</name>
</gene>
<dbReference type="GO" id="GO:0016887">
    <property type="term" value="F:ATP hydrolysis activity"/>
    <property type="evidence" value="ECO:0007669"/>
    <property type="project" value="InterPro"/>
</dbReference>
<keyword evidence="5 10" id="KW-0067">ATP-binding</keyword>
<dbReference type="GO" id="GO:0015697">
    <property type="term" value="P:quaternary ammonium group transport"/>
    <property type="evidence" value="ECO:0007669"/>
    <property type="project" value="UniProtKB-ARBA"/>
</dbReference>
<keyword evidence="11" id="KW-1185">Reference proteome</keyword>
<organism evidence="10 11">
    <name type="scientific">Desulfomarina profundi</name>
    <dbReference type="NCBI Taxonomy" id="2772557"/>
    <lineage>
        <taxon>Bacteria</taxon>
        <taxon>Pseudomonadati</taxon>
        <taxon>Thermodesulfobacteriota</taxon>
        <taxon>Desulfobulbia</taxon>
        <taxon>Desulfobulbales</taxon>
        <taxon>Desulfobulbaceae</taxon>
        <taxon>Desulfomarina</taxon>
    </lineage>
</organism>
<dbReference type="PROSITE" id="PS50893">
    <property type="entry name" value="ABC_TRANSPORTER_2"/>
    <property type="match status" value="1"/>
</dbReference>
<dbReference type="AlphaFoldDB" id="A0A8D5FVB2"/>
<dbReference type="GO" id="GO:0015408">
    <property type="term" value="F:ABC-type ferric iron transporter activity"/>
    <property type="evidence" value="ECO:0007669"/>
    <property type="project" value="InterPro"/>
</dbReference>
<evidence type="ECO:0000256" key="7">
    <source>
        <dbReference type="ARBA" id="ARBA00023065"/>
    </source>
</evidence>
<dbReference type="PANTHER" id="PTHR42781:SF4">
    <property type="entry name" value="SPERMIDINE_PUTRESCINE IMPORT ATP-BINDING PROTEIN POTA"/>
    <property type="match status" value="1"/>
</dbReference>
<evidence type="ECO:0000259" key="9">
    <source>
        <dbReference type="PROSITE" id="PS50893"/>
    </source>
</evidence>
<dbReference type="InterPro" id="IPR013611">
    <property type="entry name" value="Transp-assoc_OB_typ2"/>
</dbReference>
<dbReference type="InterPro" id="IPR003593">
    <property type="entry name" value="AAA+_ATPase"/>
</dbReference>
<keyword evidence="7" id="KW-0406">Ion transport</keyword>
<sequence>MERLGLRKLTIQYGSTTVIRDLHLSIQDGELVSLLGPSGAGKTTILKTIAGLLPPSDGKIYIDGKCVNHLPAEKRDAVLIFQKPLLFPFLNVNQNIGFGLKMRHVDRKTAVRKIERILEITGLNGLGTRKIHQLSGGQQQRVALARGLILEPAILLLDEPLSNLDPGLRGQMRDLICSLQTQTKTTMLFVTHDQSEALSISDRVCLLLDGKLRQSGTPQELFYHPADQDVARFFGCDNILPCQTFLPEQSPNGRKELFAIRPEDIEIRTNNRNQDCIDKSWFNGTVEKIIFEGQLTKLTVSTSPGYDLTVLCRRPSFHPGQSVYLRFPKERIHYFQEPPEES</sequence>
<keyword evidence="1" id="KW-0813">Transport</keyword>
<dbReference type="PROSITE" id="PS00211">
    <property type="entry name" value="ABC_TRANSPORTER_1"/>
    <property type="match status" value="1"/>
</dbReference>
<dbReference type="Proteomes" id="UP000826725">
    <property type="component" value="Chromosome"/>
</dbReference>
<evidence type="ECO:0000256" key="8">
    <source>
        <dbReference type="ARBA" id="ARBA00023136"/>
    </source>
</evidence>
<proteinExistence type="predicted"/>